<dbReference type="Gene3D" id="3.80.10.10">
    <property type="entry name" value="Ribonuclease Inhibitor"/>
    <property type="match status" value="1"/>
</dbReference>
<dbReference type="EMBL" id="JBIBSM010000003">
    <property type="protein sequence ID" value="MFF8275679.1"/>
    <property type="molecule type" value="Genomic_DNA"/>
</dbReference>
<sequence length="319" mass="33845">MTISGHLQELNGLPVFDFPDSDAAVELPDAASVAWRVSTPTYCDPGQEQWEQAFARFLATVDTARVRALVVGGWDEAYDTSSAQIVTALIAANNRLTGLRAIFLGDMGFEDCEISWIQQSDVTPLLTAYPQLQEFGVRGGSELAFPAIHHSGLRTLVVESGGLGAGVVRGVVGSDLPSLENLELWLGTDEYGGDSTVGDLEPLLAGTGFPALRRLGLRNSVIQDEIAAAVASAPVVARLERLDLSMGVLTDEGAAALLAGQPLTHLAHLDLSHHYLSAEMSERVVDALAPHGVTVDVGDAQEPEDDGDGEIYRYVAVAE</sequence>
<accession>A0ABW6Y7L9</accession>
<dbReference type="InterPro" id="IPR047722">
    <property type="entry name" value="STM4015-like"/>
</dbReference>
<dbReference type="SUPFAM" id="SSF52047">
    <property type="entry name" value="RNI-like"/>
    <property type="match status" value="1"/>
</dbReference>
<organism evidence="1 2">
    <name type="scientific">Streptomyces lateritius</name>
    <dbReference type="NCBI Taxonomy" id="67313"/>
    <lineage>
        <taxon>Bacteria</taxon>
        <taxon>Bacillati</taxon>
        <taxon>Actinomycetota</taxon>
        <taxon>Actinomycetes</taxon>
        <taxon>Kitasatosporales</taxon>
        <taxon>Streptomycetaceae</taxon>
        <taxon>Streptomyces</taxon>
    </lineage>
</organism>
<evidence type="ECO:0000313" key="1">
    <source>
        <dbReference type="EMBL" id="MFF8275679.1"/>
    </source>
</evidence>
<dbReference type="Proteomes" id="UP001603013">
    <property type="component" value="Unassembled WGS sequence"/>
</dbReference>
<dbReference type="RefSeq" id="WP_391933316.1">
    <property type="nucleotide sequence ID" value="NZ_JBIBSM010000003.1"/>
</dbReference>
<comment type="caution">
    <text evidence="1">The sequence shown here is derived from an EMBL/GenBank/DDBJ whole genome shotgun (WGS) entry which is preliminary data.</text>
</comment>
<dbReference type="NCBIfam" id="NF038076">
    <property type="entry name" value="fam_STM4015"/>
    <property type="match status" value="1"/>
</dbReference>
<name>A0ABW6Y7L9_9ACTN</name>
<keyword evidence="2" id="KW-1185">Reference proteome</keyword>
<dbReference type="InterPro" id="IPR032675">
    <property type="entry name" value="LRR_dom_sf"/>
</dbReference>
<protein>
    <submittedName>
        <fullName evidence="1">STM4015 family protein</fullName>
    </submittedName>
</protein>
<evidence type="ECO:0000313" key="2">
    <source>
        <dbReference type="Proteomes" id="UP001603013"/>
    </source>
</evidence>
<gene>
    <name evidence="1" type="ORF">ACF05T_06115</name>
</gene>
<proteinExistence type="predicted"/>
<reference evidence="1 2" key="1">
    <citation type="submission" date="2024-10" db="EMBL/GenBank/DDBJ databases">
        <title>The Natural Products Discovery Center: Release of the First 8490 Sequenced Strains for Exploring Actinobacteria Biosynthetic Diversity.</title>
        <authorList>
            <person name="Kalkreuter E."/>
            <person name="Kautsar S.A."/>
            <person name="Yang D."/>
            <person name="Bader C.D."/>
            <person name="Teijaro C.N."/>
            <person name="Fluegel L."/>
            <person name="Davis C.M."/>
            <person name="Simpson J.R."/>
            <person name="Lauterbach L."/>
            <person name="Steele A.D."/>
            <person name="Gui C."/>
            <person name="Meng S."/>
            <person name="Li G."/>
            <person name="Viehrig K."/>
            <person name="Ye F."/>
            <person name="Su P."/>
            <person name="Kiefer A.F."/>
            <person name="Nichols A."/>
            <person name="Cepeda A.J."/>
            <person name="Yan W."/>
            <person name="Fan B."/>
            <person name="Jiang Y."/>
            <person name="Adhikari A."/>
            <person name="Zheng C.-J."/>
            <person name="Schuster L."/>
            <person name="Cowan T.M."/>
            <person name="Smanski M.J."/>
            <person name="Chevrette M.G."/>
            <person name="De Carvalho L.P.S."/>
            <person name="Shen B."/>
        </authorList>
    </citation>
    <scope>NUCLEOTIDE SEQUENCE [LARGE SCALE GENOMIC DNA]</scope>
    <source>
        <strain evidence="1 2">NPDC015755</strain>
    </source>
</reference>